<dbReference type="OrthoDB" id="8043408at2"/>
<dbReference type="RefSeq" id="WP_089964024.1">
    <property type="nucleotide sequence ID" value="NZ_FNAV01000030.1"/>
</dbReference>
<proteinExistence type="predicted"/>
<protein>
    <submittedName>
        <fullName evidence="2">Uncharacterized protein</fullName>
    </submittedName>
</protein>
<name>A0A1G7M675_9RHOB</name>
<sequence>MRQLIALAASAALTVFTAARTPAQTATAAANSYTVRAAILARDNCNVSLDVSRFVAFERAVCLYHQAVPEDGRSLDELAAVQDLLAEAQILGLPPAQQQFAALLSGLAYAHEAVLHQGRLDALDPDAGEAPRLVAESAVCRARRIALAELGAVDWRFALIDYEATTPVDPNLSLAARLEEMTGFYAPGAVLNGEAHDVACGQLAPVAPTRRDAIADEAVKATVDQYFGGSRSRAAAMFARKLEQAVLVRESSARRIEELKHDAQEVTRRYEALNAQYRREVQRYDEIAERYESASVTANQVLDEYERWRARLYISPTDGADLLPLFEEGRDMLSAELRAMSDASERPNRVKRADTLLVNIEKAINRTALQERQLEKMCRIYACQLLTQRSLPDLVEACARPPMKDNPLCVNKDRTLRGGADAVELCSGVHVVKEILKASQPFATAEQAAQCWADARGTP</sequence>
<keyword evidence="3" id="KW-1185">Reference proteome</keyword>
<accession>A0A1G7M675</accession>
<gene>
    <name evidence="2" type="ORF">SAMN04488105_1309</name>
</gene>
<feature type="coiled-coil region" evidence="1">
    <location>
        <begin position="249"/>
        <end position="294"/>
    </location>
</feature>
<reference evidence="3" key="1">
    <citation type="submission" date="2016-10" db="EMBL/GenBank/DDBJ databases">
        <authorList>
            <person name="Varghese N."/>
            <person name="Submissions S."/>
        </authorList>
    </citation>
    <scope>NUCLEOTIDE SEQUENCE [LARGE SCALE GENOMIC DNA]</scope>
    <source>
        <strain evidence="3">DSM 10146</strain>
    </source>
</reference>
<organism evidence="2 3">
    <name type="scientific">Salipiger thiooxidans</name>
    <dbReference type="NCBI Taxonomy" id="282683"/>
    <lineage>
        <taxon>Bacteria</taxon>
        <taxon>Pseudomonadati</taxon>
        <taxon>Pseudomonadota</taxon>
        <taxon>Alphaproteobacteria</taxon>
        <taxon>Rhodobacterales</taxon>
        <taxon>Roseobacteraceae</taxon>
        <taxon>Salipiger</taxon>
    </lineage>
</organism>
<evidence type="ECO:0000313" key="2">
    <source>
        <dbReference type="EMBL" id="SDF57175.1"/>
    </source>
</evidence>
<evidence type="ECO:0000313" key="3">
    <source>
        <dbReference type="Proteomes" id="UP000198994"/>
    </source>
</evidence>
<dbReference type="STRING" id="282683.SAMN04488105_1309"/>
<keyword evidence="1" id="KW-0175">Coiled coil</keyword>
<dbReference type="EMBL" id="FNAV01000030">
    <property type="protein sequence ID" value="SDF57175.1"/>
    <property type="molecule type" value="Genomic_DNA"/>
</dbReference>
<dbReference type="AlphaFoldDB" id="A0A1G7M675"/>
<evidence type="ECO:0000256" key="1">
    <source>
        <dbReference type="SAM" id="Coils"/>
    </source>
</evidence>
<dbReference type="Proteomes" id="UP000198994">
    <property type="component" value="Unassembled WGS sequence"/>
</dbReference>